<dbReference type="AlphaFoldDB" id="A0AAD7D6M1"/>
<keyword evidence="3" id="KW-1185">Reference proteome</keyword>
<reference evidence="2" key="1">
    <citation type="submission" date="2023-03" db="EMBL/GenBank/DDBJ databases">
        <title>Massive genome expansion in bonnet fungi (Mycena s.s.) driven by repeated elements and novel gene families across ecological guilds.</title>
        <authorList>
            <consortium name="Lawrence Berkeley National Laboratory"/>
            <person name="Harder C.B."/>
            <person name="Miyauchi S."/>
            <person name="Viragh M."/>
            <person name="Kuo A."/>
            <person name="Thoen E."/>
            <person name="Andreopoulos B."/>
            <person name="Lu D."/>
            <person name="Skrede I."/>
            <person name="Drula E."/>
            <person name="Henrissat B."/>
            <person name="Morin E."/>
            <person name="Kohler A."/>
            <person name="Barry K."/>
            <person name="LaButti K."/>
            <person name="Morin E."/>
            <person name="Salamov A."/>
            <person name="Lipzen A."/>
            <person name="Mereny Z."/>
            <person name="Hegedus B."/>
            <person name="Baldrian P."/>
            <person name="Stursova M."/>
            <person name="Weitz H."/>
            <person name="Taylor A."/>
            <person name="Grigoriev I.V."/>
            <person name="Nagy L.G."/>
            <person name="Martin F."/>
            <person name="Kauserud H."/>
        </authorList>
    </citation>
    <scope>NUCLEOTIDE SEQUENCE</scope>
    <source>
        <strain evidence="2">CBHHK067</strain>
    </source>
</reference>
<organism evidence="2 3">
    <name type="scientific">Mycena rosella</name>
    <name type="common">Pink bonnet</name>
    <name type="synonym">Agaricus rosellus</name>
    <dbReference type="NCBI Taxonomy" id="1033263"/>
    <lineage>
        <taxon>Eukaryota</taxon>
        <taxon>Fungi</taxon>
        <taxon>Dikarya</taxon>
        <taxon>Basidiomycota</taxon>
        <taxon>Agaricomycotina</taxon>
        <taxon>Agaricomycetes</taxon>
        <taxon>Agaricomycetidae</taxon>
        <taxon>Agaricales</taxon>
        <taxon>Marasmiineae</taxon>
        <taxon>Mycenaceae</taxon>
        <taxon>Mycena</taxon>
    </lineage>
</organism>
<evidence type="ECO:0000313" key="3">
    <source>
        <dbReference type="Proteomes" id="UP001221757"/>
    </source>
</evidence>
<evidence type="ECO:0000256" key="1">
    <source>
        <dbReference type="SAM" id="Coils"/>
    </source>
</evidence>
<gene>
    <name evidence="2" type="ORF">B0H17DRAFT_1206023</name>
</gene>
<accession>A0AAD7D6M1</accession>
<comment type="caution">
    <text evidence="2">The sequence shown here is derived from an EMBL/GenBank/DDBJ whole genome shotgun (WGS) entry which is preliminary data.</text>
</comment>
<keyword evidence="1" id="KW-0175">Coiled coil</keyword>
<dbReference type="EMBL" id="JARKIE010000121">
    <property type="protein sequence ID" value="KAJ7681214.1"/>
    <property type="molecule type" value="Genomic_DNA"/>
</dbReference>
<evidence type="ECO:0000313" key="2">
    <source>
        <dbReference type="EMBL" id="KAJ7681214.1"/>
    </source>
</evidence>
<feature type="coiled-coil region" evidence="1">
    <location>
        <begin position="83"/>
        <end position="180"/>
    </location>
</feature>
<sequence length="474" mass="52385">MALEGEDKALEEKLLQRIEYRRWGLNENLMVPACRGKHSDNDKVEGSQKCEISKAYTAHVAEAFGSGKGSLKAVFQLRQLYMLANERESIAKLNQEKLRWEMANEIAELINAKASEDLANVRKEKSLLEQKVGRLATKLEDAEDLVKRLDSCLDKCKAEIEELYEENRDLEEKLTCKTVMCDASRGNTQQQTEVSMSTAPTLLLAQRMVTLHPGHLEKVDYECEEKLKAPRDCKHQYMMILTPDVQLPSCDTPLAPGILEEVDSRGFPVDAQTCMIRTHALGKDSLATVNLNVVVTVFAHMAMERTDVPPPEWTNTEVNNLRQAADGLPRPPGFNANHTDNLFLRPLVLPWMSSADTAAAFRLANYRHPELTGMCRQLNSVVQARIDSGMWGNPPENKGVIPQLNLFLPGTKERSKVACICSAPVATPGLMPSFTTASNRRKGKGCALAAPSMPGPASHATGIHPALLTVASFA</sequence>
<protein>
    <submittedName>
        <fullName evidence="2">Uncharacterized protein</fullName>
    </submittedName>
</protein>
<dbReference type="Proteomes" id="UP001221757">
    <property type="component" value="Unassembled WGS sequence"/>
</dbReference>
<proteinExistence type="predicted"/>
<name>A0AAD7D6M1_MYCRO</name>